<dbReference type="GO" id="GO:0010142">
    <property type="term" value="P:farnesyl diphosphate biosynthetic process, mevalonate pathway"/>
    <property type="evidence" value="ECO:0007669"/>
    <property type="project" value="InterPro"/>
</dbReference>
<dbReference type="SUPFAM" id="SSF53901">
    <property type="entry name" value="Thiolase-like"/>
    <property type="match status" value="1"/>
</dbReference>
<evidence type="ECO:0000259" key="2">
    <source>
        <dbReference type="Pfam" id="PF08540"/>
    </source>
</evidence>
<dbReference type="GeneID" id="37070455"/>
<dbReference type="GO" id="GO:0006084">
    <property type="term" value="P:acetyl-CoA metabolic process"/>
    <property type="evidence" value="ECO:0007669"/>
    <property type="project" value="InterPro"/>
</dbReference>
<dbReference type="OrthoDB" id="1269963at2759"/>
<dbReference type="InterPro" id="IPR013746">
    <property type="entry name" value="HMG_CoA_synt_C_dom"/>
</dbReference>
<dbReference type="GO" id="GO:0004421">
    <property type="term" value="F:hydroxymethylglutaryl-CoA synthase activity"/>
    <property type="evidence" value="ECO:0007669"/>
    <property type="project" value="InterPro"/>
</dbReference>
<dbReference type="AlphaFoldDB" id="A0A317VNL7"/>
<dbReference type="PANTHER" id="PTHR43323">
    <property type="entry name" value="3-HYDROXY-3-METHYLGLUTARYL COENZYME A SYNTHASE"/>
    <property type="match status" value="1"/>
</dbReference>
<accession>A0A317VNL7</accession>
<name>A0A317VNL7_9EURO</name>
<keyword evidence="1" id="KW-0808">Transferase</keyword>
<gene>
    <name evidence="3" type="ORF">BO70DRAFT_431159</name>
</gene>
<dbReference type="STRING" id="1448321.A0A317VNL7"/>
<dbReference type="PANTHER" id="PTHR43323:SF2">
    <property type="entry name" value="HYDROXYMETHYLGLUTARYL-COA SYNTHASE"/>
    <property type="match status" value="1"/>
</dbReference>
<dbReference type="Pfam" id="PF08540">
    <property type="entry name" value="HMG_CoA_synt_C"/>
    <property type="match status" value="2"/>
</dbReference>
<dbReference type="VEuPathDB" id="FungiDB:BO70DRAFT_431159"/>
<evidence type="ECO:0000313" key="3">
    <source>
        <dbReference type="EMBL" id="PWY75189.1"/>
    </source>
</evidence>
<evidence type="ECO:0000256" key="1">
    <source>
        <dbReference type="ARBA" id="ARBA00022679"/>
    </source>
</evidence>
<dbReference type="Proteomes" id="UP000247233">
    <property type="component" value="Unassembled WGS sequence"/>
</dbReference>
<keyword evidence="4" id="KW-1185">Reference proteome</keyword>
<proteinExistence type="predicted"/>
<comment type="caution">
    <text evidence="3">The sequence shown here is derived from an EMBL/GenBank/DDBJ whole genome shotgun (WGS) entry which is preliminary data.</text>
</comment>
<dbReference type="GO" id="GO:0006696">
    <property type="term" value="P:ergosterol biosynthetic process"/>
    <property type="evidence" value="ECO:0007669"/>
    <property type="project" value="TreeGrafter"/>
</dbReference>
<dbReference type="EMBL" id="MSFL01000022">
    <property type="protein sequence ID" value="PWY75189.1"/>
    <property type="molecule type" value="Genomic_DNA"/>
</dbReference>
<evidence type="ECO:0000313" key="4">
    <source>
        <dbReference type="Proteomes" id="UP000247233"/>
    </source>
</evidence>
<protein>
    <submittedName>
        <fullName evidence="3">Thiolase-like protein</fullName>
    </submittedName>
</protein>
<sequence>MDYESSLTDKHLMRVFSSLSESRFKARVLPSLDVATQCGNMYTASLYACLVSLVSNVGWDGVPKRVGLFSYGSGLISSMFSLRIMCQLRELAYNTPDYVPFTSTEDLEKGTYYLSRVNEKFEREYAVKT</sequence>
<dbReference type="InterPro" id="IPR016039">
    <property type="entry name" value="Thiolase-like"/>
</dbReference>
<reference evidence="3 4" key="1">
    <citation type="submission" date="2016-12" db="EMBL/GenBank/DDBJ databases">
        <title>The genomes of Aspergillus section Nigri reveals drivers in fungal speciation.</title>
        <authorList>
            <consortium name="DOE Joint Genome Institute"/>
            <person name="Vesth T.C."/>
            <person name="Nybo J."/>
            <person name="Theobald S."/>
            <person name="Brandl J."/>
            <person name="Frisvad J.C."/>
            <person name="Nielsen K.F."/>
            <person name="Lyhne E.K."/>
            <person name="Kogle M.E."/>
            <person name="Kuo A."/>
            <person name="Riley R."/>
            <person name="Clum A."/>
            <person name="Nolan M."/>
            <person name="Lipzen A."/>
            <person name="Salamov A."/>
            <person name="Henrissat B."/>
            <person name="Wiebenga A."/>
            <person name="De Vries R.P."/>
            <person name="Grigoriev I.V."/>
            <person name="Mortensen U.H."/>
            <person name="Andersen M.R."/>
            <person name="Baker S.E."/>
        </authorList>
    </citation>
    <scope>NUCLEOTIDE SEQUENCE [LARGE SCALE GENOMIC DNA]</scope>
    <source>
        <strain evidence="3 4">CBS 117.55</strain>
    </source>
</reference>
<dbReference type="RefSeq" id="XP_025397314.1">
    <property type="nucleotide sequence ID" value="XM_025548218.1"/>
</dbReference>
<feature type="domain" description="Hydroxymethylglutaryl-coenzyme A synthase C-terminal" evidence="2">
    <location>
        <begin position="87"/>
        <end position="128"/>
    </location>
</feature>
<feature type="domain" description="Hydroxymethylglutaryl-coenzyme A synthase C-terminal" evidence="2">
    <location>
        <begin position="1"/>
        <end position="84"/>
    </location>
</feature>
<dbReference type="Gene3D" id="3.40.47.10">
    <property type="match status" value="1"/>
</dbReference>
<organism evidence="3 4">
    <name type="scientific">Aspergillus heteromorphus CBS 117.55</name>
    <dbReference type="NCBI Taxonomy" id="1448321"/>
    <lineage>
        <taxon>Eukaryota</taxon>
        <taxon>Fungi</taxon>
        <taxon>Dikarya</taxon>
        <taxon>Ascomycota</taxon>
        <taxon>Pezizomycotina</taxon>
        <taxon>Eurotiomycetes</taxon>
        <taxon>Eurotiomycetidae</taxon>
        <taxon>Eurotiales</taxon>
        <taxon>Aspergillaceae</taxon>
        <taxon>Aspergillus</taxon>
        <taxon>Aspergillus subgen. Circumdati</taxon>
    </lineage>
</organism>